<feature type="transmembrane region" description="Helical" evidence="1">
    <location>
        <begin position="75"/>
        <end position="95"/>
    </location>
</feature>
<dbReference type="AlphaFoldDB" id="A0A9D1R817"/>
<organism evidence="2 3">
    <name type="scientific">Candidatus Acetatifactor stercoripullorum</name>
    <dbReference type="NCBI Taxonomy" id="2838414"/>
    <lineage>
        <taxon>Bacteria</taxon>
        <taxon>Bacillati</taxon>
        <taxon>Bacillota</taxon>
        <taxon>Clostridia</taxon>
        <taxon>Lachnospirales</taxon>
        <taxon>Lachnospiraceae</taxon>
        <taxon>Acetatifactor</taxon>
    </lineage>
</organism>
<reference evidence="2" key="1">
    <citation type="journal article" date="2021" name="PeerJ">
        <title>Extensive microbial diversity within the chicken gut microbiome revealed by metagenomics and culture.</title>
        <authorList>
            <person name="Gilroy R."/>
            <person name="Ravi A."/>
            <person name="Getino M."/>
            <person name="Pursley I."/>
            <person name="Horton D.L."/>
            <person name="Alikhan N.F."/>
            <person name="Baker D."/>
            <person name="Gharbi K."/>
            <person name="Hall N."/>
            <person name="Watson M."/>
            <person name="Adriaenssens E.M."/>
            <person name="Foster-Nyarko E."/>
            <person name="Jarju S."/>
            <person name="Secka A."/>
            <person name="Antonio M."/>
            <person name="Oren A."/>
            <person name="Chaudhuri R.R."/>
            <person name="La Ragione R."/>
            <person name="Hildebrand F."/>
            <person name="Pallen M.J."/>
        </authorList>
    </citation>
    <scope>NUCLEOTIDE SEQUENCE</scope>
    <source>
        <strain evidence="2">CHK195-6426</strain>
    </source>
</reference>
<keyword evidence="1" id="KW-0472">Membrane</keyword>
<keyword evidence="1" id="KW-0812">Transmembrane</keyword>
<sequence length="131" mass="14699">MKINRTLAEMLAGIFFLGIVCQIIGAFVVSDQLLYAKSLWFGILLAGASAVHMYRSLDRALDLGKDASKIIFRAYLIRYVLIFAILLIIMTTGVLQPLVVFMAYMSLKVAAFLQPVTHKLWCKLESLKKGR</sequence>
<accession>A0A9D1R817</accession>
<evidence type="ECO:0000313" key="2">
    <source>
        <dbReference type="EMBL" id="HIW81686.1"/>
    </source>
</evidence>
<comment type="caution">
    <text evidence="2">The sequence shown here is derived from an EMBL/GenBank/DDBJ whole genome shotgun (WGS) entry which is preliminary data.</text>
</comment>
<evidence type="ECO:0000313" key="3">
    <source>
        <dbReference type="Proteomes" id="UP000824265"/>
    </source>
</evidence>
<feature type="transmembrane region" description="Helical" evidence="1">
    <location>
        <begin position="7"/>
        <end position="28"/>
    </location>
</feature>
<keyword evidence="1" id="KW-1133">Transmembrane helix</keyword>
<dbReference type="Proteomes" id="UP000824265">
    <property type="component" value="Unassembled WGS sequence"/>
</dbReference>
<name>A0A9D1R817_9FIRM</name>
<reference evidence="2" key="2">
    <citation type="submission" date="2021-04" db="EMBL/GenBank/DDBJ databases">
        <authorList>
            <person name="Gilroy R."/>
        </authorList>
    </citation>
    <scope>NUCLEOTIDE SEQUENCE</scope>
    <source>
        <strain evidence="2">CHK195-6426</strain>
    </source>
</reference>
<evidence type="ECO:0000256" key="1">
    <source>
        <dbReference type="SAM" id="Phobius"/>
    </source>
</evidence>
<proteinExistence type="predicted"/>
<gene>
    <name evidence="2" type="ORF">H9742_09265</name>
</gene>
<feature type="transmembrane region" description="Helical" evidence="1">
    <location>
        <begin position="34"/>
        <end position="54"/>
    </location>
</feature>
<protein>
    <submittedName>
        <fullName evidence="2">ATP synthase subunit I</fullName>
    </submittedName>
</protein>
<dbReference type="EMBL" id="DXGH01000050">
    <property type="protein sequence ID" value="HIW81686.1"/>
    <property type="molecule type" value="Genomic_DNA"/>
</dbReference>